<proteinExistence type="predicted"/>
<organism evidence="2 3">
    <name type="scientific">Pedobacter steynii</name>
    <dbReference type="NCBI Taxonomy" id="430522"/>
    <lineage>
        <taxon>Bacteria</taxon>
        <taxon>Pseudomonadati</taxon>
        <taxon>Bacteroidota</taxon>
        <taxon>Sphingobacteriia</taxon>
        <taxon>Sphingobacteriales</taxon>
        <taxon>Sphingobacteriaceae</taxon>
        <taxon>Pedobacter</taxon>
    </lineage>
</organism>
<evidence type="ECO:0000256" key="1">
    <source>
        <dbReference type="SAM" id="MobiDB-lite"/>
    </source>
</evidence>
<protein>
    <submittedName>
        <fullName evidence="2">Uncharacterized protein</fullName>
    </submittedName>
</protein>
<dbReference type="Proteomes" id="UP000183200">
    <property type="component" value="Unassembled WGS sequence"/>
</dbReference>
<evidence type="ECO:0000313" key="2">
    <source>
        <dbReference type="EMBL" id="SDL34434.1"/>
    </source>
</evidence>
<keyword evidence="3" id="KW-1185">Reference proteome</keyword>
<reference evidence="3" key="1">
    <citation type="submission" date="2016-10" db="EMBL/GenBank/DDBJ databases">
        <authorList>
            <person name="Varghese N."/>
            <person name="Submissions S."/>
        </authorList>
    </citation>
    <scope>NUCLEOTIDE SEQUENCE [LARGE SCALE GENOMIC DNA]</scope>
    <source>
        <strain evidence="3">DSM 19110</strain>
    </source>
</reference>
<name>A0A1G9JBC6_9SPHI</name>
<dbReference type="EMBL" id="FNGY01000001">
    <property type="protein sequence ID" value="SDL34434.1"/>
    <property type="molecule type" value="Genomic_DNA"/>
</dbReference>
<gene>
    <name evidence="2" type="ORF">SAMN05421820_101201</name>
</gene>
<dbReference type="RefSeq" id="WP_158622531.1">
    <property type="nucleotide sequence ID" value="NZ_FNGY01000001.1"/>
</dbReference>
<feature type="region of interest" description="Disordered" evidence="1">
    <location>
        <begin position="28"/>
        <end position="55"/>
    </location>
</feature>
<dbReference type="AlphaFoldDB" id="A0A1G9JBC6"/>
<sequence length="55" mass="6238">MKPKQETKEIKFKKRTIEYLNIQEMKAINGGGDPQNPSDTTNTLTITYTISVPKP</sequence>
<evidence type="ECO:0000313" key="3">
    <source>
        <dbReference type="Proteomes" id="UP000183200"/>
    </source>
</evidence>
<accession>A0A1G9JBC6</accession>
<feature type="compositionally biased region" description="Low complexity" evidence="1">
    <location>
        <begin position="40"/>
        <end position="49"/>
    </location>
</feature>